<name>A0ABP0FED4_CLALP</name>
<dbReference type="SMART" id="SM00664">
    <property type="entry name" value="DoH"/>
    <property type="match status" value="2"/>
</dbReference>
<dbReference type="Proteomes" id="UP001642483">
    <property type="component" value="Unassembled WGS sequence"/>
</dbReference>
<evidence type="ECO:0000259" key="2">
    <source>
        <dbReference type="PROSITE" id="PS50836"/>
    </source>
</evidence>
<evidence type="ECO:0000313" key="3">
    <source>
        <dbReference type="EMBL" id="CAK8677248.1"/>
    </source>
</evidence>
<organism evidence="3 4">
    <name type="scientific">Clavelina lepadiformis</name>
    <name type="common">Light-bulb sea squirt</name>
    <name type="synonym">Ascidia lepadiformis</name>
    <dbReference type="NCBI Taxonomy" id="159417"/>
    <lineage>
        <taxon>Eukaryota</taxon>
        <taxon>Metazoa</taxon>
        <taxon>Chordata</taxon>
        <taxon>Tunicata</taxon>
        <taxon>Ascidiacea</taxon>
        <taxon>Aplousobranchia</taxon>
        <taxon>Clavelinidae</taxon>
        <taxon>Clavelina</taxon>
    </lineage>
</organism>
<feature type="domain" description="DOMON" evidence="2">
    <location>
        <begin position="220"/>
        <end position="345"/>
    </location>
</feature>
<proteinExistence type="predicted"/>
<comment type="caution">
    <text evidence="3">The sequence shown here is derived from an EMBL/GenBank/DDBJ whole genome shotgun (WGS) entry which is preliminary data.</text>
</comment>
<gene>
    <name evidence="3" type="ORF">CVLEPA_LOCUS6648</name>
</gene>
<protein>
    <recommendedName>
        <fullName evidence="2">DOMON domain-containing protein</fullName>
    </recommendedName>
</protein>
<dbReference type="PANTHER" id="PTHR46902:SF1">
    <property type="entry name" value="DOMON DOMAIN-CONTAINING PROTEIN FRRS1L"/>
    <property type="match status" value="1"/>
</dbReference>
<feature type="region of interest" description="Disordered" evidence="1">
    <location>
        <begin position="177"/>
        <end position="213"/>
    </location>
</feature>
<evidence type="ECO:0000256" key="1">
    <source>
        <dbReference type="SAM" id="MobiDB-lite"/>
    </source>
</evidence>
<dbReference type="InterPro" id="IPR042789">
    <property type="entry name" value="FRRS1L"/>
</dbReference>
<dbReference type="PANTHER" id="PTHR46902">
    <property type="entry name" value="DOMON DOMAIN-CONTAINING PROTEIN FRRS1L"/>
    <property type="match status" value="1"/>
</dbReference>
<accession>A0ABP0FED4</accession>
<dbReference type="PROSITE" id="PS50836">
    <property type="entry name" value="DOMON"/>
    <property type="match status" value="2"/>
</dbReference>
<reference evidence="3 4" key="1">
    <citation type="submission" date="2024-02" db="EMBL/GenBank/DDBJ databases">
        <authorList>
            <person name="Daric V."/>
            <person name="Darras S."/>
        </authorList>
    </citation>
    <scope>NUCLEOTIDE SEQUENCE [LARGE SCALE GENOMIC DNA]</scope>
</reference>
<evidence type="ECO:0000313" key="4">
    <source>
        <dbReference type="Proteomes" id="UP001642483"/>
    </source>
</evidence>
<dbReference type="EMBL" id="CAWYQH010000046">
    <property type="protein sequence ID" value="CAK8677248.1"/>
    <property type="molecule type" value="Genomic_DNA"/>
</dbReference>
<sequence length="616" mass="67054">MPGGGFEYKVTPKCSEDCRTVRWSPVTVGDRDVLQFSLKGFRGAHYIAVAFSQDDLMGPYDDVYICSRNDPSSSVVTIHTGVLIGHQAPTSMMPVKEDNLVHYDVTDDVITCSFLRELSVTKITSGLSQTWNLDVAKFHLLYAEGDVTKEGGLQTHSFAASSEIAFHFRFVTVSSTTNTPEVTKPDVDPSVEVDEGGADSGKTENSGTWVIPNSECPDDPCKTVRWSTDERSPGFITFTLSGSSAGWIAAAISRDATMGNDDCYVCARESPASSKVIVTSGHLIGHTSPMGRVPVKADNVLSAVVSDYVMNCTFRRDLAVTKEVQGAEVTWDVREENFRLLYAEGELYDDGGMKLHKFRKSTHDALNLLDSSKNIDETSEPDEFLPTEKDDVILTSSGGSWLVPHGCTSECRKVDWETRVVNGQTMVAFVIIAAGSYDYAGILISDDVTQGAGDCYYCLRDASDDVTIMSATCSSESFPIVDGPLPEKRVLEADVSDDIMTCSFLRPISVIKLINGEEKNFDISRNKYRLSYGEGTTTENGGLNPPTYGAFTLNRIRLLNLTSIGVKDAVIAETTATPTTIKSYEETTSASSHPIVTSLSTQLGTVLMAWSLIGYL</sequence>
<feature type="domain" description="DOMON" evidence="2">
    <location>
        <begin position="17"/>
        <end position="145"/>
    </location>
</feature>
<dbReference type="InterPro" id="IPR005018">
    <property type="entry name" value="DOMON_domain"/>
</dbReference>
<keyword evidence="4" id="KW-1185">Reference proteome</keyword>